<sequence>MSNCIDERYQQTKQQQAVRTAGSQSGHGGDELGIRTPGLPRPPTVTAPSRSLACMREH</sequence>
<protein>
    <submittedName>
        <fullName evidence="2">Chromosome 4, complete genome</fullName>
    </submittedName>
</protein>
<feature type="region of interest" description="Disordered" evidence="1">
    <location>
        <begin position="1"/>
        <end position="58"/>
    </location>
</feature>
<dbReference type="Proteomes" id="UP000070720">
    <property type="component" value="Chromosome 4"/>
</dbReference>
<feature type="compositionally biased region" description="Basic and acidic residues" evidence="1">
    <location>
        <begin position="1"/>
        <end position="10"/>
    </location>
</feature>
<reference evidence="3 4" key="1">
    <citation type="journal article" date="2007" name="Science">
        <title>The Fusarium graminearum genome reveals a link between localized polymorphism and pathogen specialization.</title>
        <authorList>
            <person name="Cuomo C.A."/>
            <person name="Gueldener U."/>
            <person name="Xu J.-R."/>
            <person name="Trail F."/>
            <person name="Turgeon B.G."/>
            <person name="Di Pietro A."/>
            <person name="Walton J.D."/>
            <person name="Ma L.-J."/>
            <person name="Baker S.E."/>
            <person name="Rep M."/>
            <person name="Adam G."/>
            <person name="Antoniw J."/>
            <person name="Baldwin T."/>
            <person name="Calvo S.E."/>
            <person name="Chang Y.-L."/>
            <person name="DeCaprio D."/>
            <person name="Gale L.R."/>
            <person name="Gnerre S."/>
            <person name="Goswami R.S."/>
            <person name="Hammond-Kosack K."/>
            <person name="Harris L.J."/>
            <person name="Hilburn K."/>
            <person name="Kennell J.C."/>
            <person name="Kroken S."/>
            <person name="Magnuson J.K."/>
            <person name="Mannhaupt G."/>
            <person name="Mauceli E.W."/>
            <person name="Mewes H.-W."/>
            <person name="Mitterbauer R."/>
            <person name="Muehlbauer G."/>
            <person name="Muensterkoetter M."/>
            <person name="Nelson D."/>
            <person name="O'Donnell K."/>
            <person name="Ouellet T."/>
            <person name="Qi W."/>
            <person name="Quesneville H."/>
            <person name="Roncero M.I.G."/>
            <person name="Seong K.-Y."/>
            <person name="Tetko I.V."/>
            <person name="Urban M."/>
            <person name="Waalwijk C."/>
            <person name="Ward T.J."/>
            <person name="Yao J."/>
            <person name="Birren B.W."/>
            <person name="Kistler H.C."/>
        </authorList>
    </citation>
    <scope>NUCLEOTIDE SEQUENCE [LARGE SCALE GENOMIC DNA]</scope>
    <source>
        <strain evidence="4">ATCC MYA-4620 / CBS 123657 / FGSC 9075 / NRRL 31084 / PH-1</strain>
        <strain evidence="3">PH-1 / ATCC MYA-4620 / FGSC 9075 / NRRL 31084</strain>
    </source>
</reference>
<reference evidence="3 4" key="2">
    <citation type="journal article" date="2010" name="Nature">
        <title>Comparative genomics reveals mobile pathogenicity chromosomes in Fusarium.</title>
        <authorList>
            <person name="Ma L.J."/>
            <person name="van der Does H.C."/>
            <person name="Borkovich K.A."/>
            <person name="Coleman J.J."/>
            <person name="Daboussi M.J."/>
            <person name="Di Pietro A."/>
            <person name="Dufresne M."/>
            <person name="Freitag M."/>
            <person name="Grabherr M."/>
            <person name="Henrissat B."/>
            <person name="Houterman P.M."/>
            <person name="Kang S."/>
            <person name="Shim W.B."/>
            <person name="Woloshuk C."/>
            <person name="Xie X."/>
            <person name="Xu J.R."/>
            <person name="Antoniw J."/>
            <person name="Baker S.E."/>
            <person name="Bluhm B.H."/>
            <person name="Breakspear A."/>
            <person name="Brown D.W."/>
            <person name="Butchko R.A."/>
            <person name="Chapman S."/>
            <person name="Coulson R."/>
            <person name="Coutinho P.M."/>
            <person name="Danchin E.G."/>
            <person name="Diener A."/>
            <person name="Gale L.R."/>
            <person name="Gardiner D.M."/>
            <person name="Goff S."/>
            <person name="Hammond-Kosack K.E."/>
            <person name="Hilburn K."/>
            <person name="Hua-Van A."/>
            <person name="Jonkers W."/>
            <person name="Kazan K."/>
            <person name="Kodira C.D."/>
            <person name="Koehrsen M."/>
            <person name="Kumar L."/>
            <person name="Lee Y.H."/>
            <person name="Li L."/>
            <person name="Manners J.M."/>
            <person name="Miranda-Saavedra D."/>
            <person name="Mukherjee M."/>
            <person name="Park G."/>
            <person name="Park J."/>
            <person name="Park S.Y."/>
            <person name="Proctor R.H."/>
            <person name="Regev A."/>
            <person name="Ruiz-Roldan M.C."/>
            <person name="Sain D."/>
            <person name="Sakthikumar S."/>
            <person name="Sykes S."/>
            <person name="Schwartz D.C."/>
            <person name="Turgeon B.G."/>
            <person name="Wapinski I."/>
            <person name="Yoder O."/>
            <person name="Young S."/>
            <person name="Zeng Q."/>
            <person name="Zhou S."/>
            <person name="Galagan J."/>
            <person name="Cuomo C.A."/>
            <person name="Kistler H.C."/>
            <person name="Rep M."/>
        </authorList>
    </citation>
    <scope>GENOME REANNOTATION</scope>
    <source>
        <strain evidence="4">ATCC MYA-4620 / CBS 123657 / FGSC 9075 / NRRL 31084 / PH-1</strain>
        <strain evidence="3">PH-1 / ATCC MYA-4620 / FGSC 9075 / NRRL 31084</strain>
    </source>
</reference>
<dbReference type="EMBL" id="HG970335">
    <property type="protein sequence ID" value="CEF84799.1"/>
    <property type="molecule type" value="Genomic_DNA"/>
</dbReference>
<dbReference type="InParanoid" id="A0A098DTX8"/>
<accession>A0A0E0SED6</accession>
<gene>
    <name evidence="2" type="ORF">FGRAMPH1_01T26015</name>
</gene>
<proteinExistence type="predicted"/>
<feature type="compositionally biased region" description="Polar residues" evidence="1">
    <location>
        <begin position="11"/>
        <end position="24"/>
    </location>
</feature>
<dbReference type="VEuPathDB" id="FungiDB:FGRAMPH1_01G26015"/>
<reference evidence="3" key="4">
    <citation type="submission" date="2017-01" db="UniProtKB">
        <authorList>
            <consortium name="EnsemblFungi"/>
        </authorList>
    </citation>
    <scope>IDENTIFICATION</scope>
    <source>
        <strain evidence="3">PH-1 / ATCC MYA-4620 / FGSC 9075 / NRRL 31084</strain>
    </source>
</reference>
<keyword evidence="4" id="KW-1185">Reference proteome</keyword>
<dbReference type="AlphaFoldDB" id="A0A098DTX8"/>
<name>A0A098DTX8_GIBZE</name>
<evidence type="ECO:0000313" key="2">
    <source>
        <dbReference type="EMBL" id="CEF84799.1"/>
    </source>
</evidence>
<evidence type="ECO:0000256" key="1">
    <source>
        <dbReference type="SAM" id="MobiDB-lite"/>
    </source>
</evidence>
<accession>A0A098DTX8</accession>
<evidence type="ECO:0000313" key="4">
    <source>
        <dbReference type="Proteomes" id="UP000070720"/>
    </source>
</evidence>
<organism evidence="2 4">
    <name type="scientific">Gibberella zeae (strain ATCC MYA-4620 / CBS 123657 / FGSC 9075 / NRRL 31084 / PH-1)</name>
    <name type="common">Wheat head blight fungus</name>
    <name type="synonym">Fusarium graminearum</name>
    <dbReference type="NCBI Taxonomy" id="229533"/>
    <lineage>
        <taxon>Eukaryota</taxon>
        <taxon>Fungi</taxon>
        <taxon>Dikarya</taxon>
        <taxon>Ascomycota</taxon>
        <taxon>Pezizomycotina</taxon>
        <taxon>Sordariomycetes</taxon>
        <taxon>Hypocreomycetidae</taxon>
        <taxon>Hypocreales</taxon>
        <taxon>Nectriaceae</taxon>
        <taxon>Fusarium</taxon>
    </lineage>
</organism>
<evidence type="ECO:0000313" key="3">
    <source>
        <dbReference type="EnsemblFungi" id="CEF84799"/>
    </source>
</evidence>
<dbReference type="EnsemblFungi" id="CEF84799">
    <property type="protein sequence ID" value="CEF84799"/>
    <property type="gene ID" value="FGRRES_15457"/>
</dbReference>
<reference evidence="2 4" key="3">
    <citation type="journal article" date="2015" name="BMC Genomics">
        <title>The completed genome sequence of the pathogenic ascomycete fungus Fusarium graminearum.</title>
        <authorList>
            <person name="King R."/>
            <person name="Urban M."/>
            <person name="Hammond-Kosack M.C."/>
            <person name="Hassani-Pak K."/>
            <person name="Hammond-Kosack K.E."/>
        </authorList>
    </citation>
    <scope>NUCLEOTIDE SEQUENCE [LARGE SCALE GENOMIC DNA]</scope>
    <source>
        <strain evidence="4">ATCC MYA-4620 / CBS 123657 / FGSC 9075 / NRRL 31084 / PH-1</strain>
        <strain evidence="2">PH-1</strain>
    </source>
</reference>